<reference evidence="9" key="2">
    <citation type="submission" date="2020-09" db="EMBL/GenBank/DDBJ databases">
        <authorList>
            <person name="Sun Q."/>
            <person name="Ohkuma M."/>
        </authorList>
    </citation>
    <scope>NUCLEOTIDE SEQUENCE</scope>
    <source>
        <strain evidence="9">JCM 4122</strain>
    </source>
</reference>
<sequence length="785" mass="79740">MRATWRWVRSDLRTHRGEALFAVLATAGVIASLLLSAALLGYAADPWQRVFNQSRGGHVWLHGRGGPDGFDPAALAPLASLDEVAAVSGPFRTAAATLETSGTRADVVLRATGTRPPDTARPLLTEGHWLTAGDRPDQIVLERALARTLWAGPGETVTVTLAGRDGPTTRTLYVTGVAETAEPRYRAGGGGGVGWILPGTLDRLAPAVTGQSVGLRLKDPDDTGYAVQRAVTLLGAERVDRVTTWQQAKADAGGDDRLLGQIFAAFGLASLLAASVAVAGAVRARIRGQAGDIAVLKAVGFTPGQVIRGFLLQHLGFAVAGAALATAATLTCGRWIPGSVGEAVALWPGMPGHRAAVAGVPAAAVLLIAAATALAAWRAGRVPPVPAARSAHPAARPLSALGRRALGLRLSPVLVLGWRSAFTAPGRARALGATARLALPIALMTVALVAWSTLGQFRTDPARMGRAAALTVRTEQPPAAPTAPPADPEAVLEAVPGVADAVPGAEFLALVPGQTGTITLRGLGTTGAPYPHTIAEGRAPEGPDEAVAGQGLLDLLGVRVGEWVRMTVEGRPQILHLVGRSIEPDHGGRVVSTTLDTLRDGVPGLRPAFHALVLRPGADPRRVAAAVAAAGREKAEVRGAADPADAPDAPRGVLAALVAVLALIALVELLTLIGTGVRDRVRDLLALRAIGLTPRQIGAAVVTAAALTALAAAVLGTAAGAALGHRLVDAEAAATGLGAGVARLPGAAVLGGLVLAVTVTGALAALAPAVRTARRRLVDSAGETL</sequence>
<dbReference type="Pfam" id="PF02687">
    <property type="entry name" value="FtsX"/>
    <property type="match status" value="2"/>
</dbReference>
<dbReference type="PANTHER" id="PTHR30572:SF4">
    <property type="entry name" value="ABC TRANSPORTER PERMEASE YTRF"/>
    <property type="match status" value="1"/>
</dbReference>
<evidence type="ECO:0000256" key="6">
    <source>
        <dbReference type="ARBA" id="ARBA00038076"/>
    </source>
</evidence>
<reference evidence="9" key="1">
    <citation type="journal article" date="2014" name="Int. J. Syst. Evol. Microbiol.">
        <title>Complete genome sequence of Corynebacterium casei LMG S-19264T (=DSM 44701T), isolated from a smear-ripened cheese.</title>
        <authorList>
            <consortium name="US DOE Joint Genome Institute (JGI-PGF)"/>
            <person name="Walter F."/>
            <person name="Albersmeier A."/>
            <person name="Kalinowski J."/>
            <person name="Ruckert C."/>
        </authorList>
    </citation>
    <scope>NUCLEOTIDE SEQUENCE</scope>
    <source>
        <strain evidence="9">JCM 4122</strain>
    </source>
</reference>
<evidence type="ECO:0000256" key="3">
    <source>
        <dbReference type="ARBA" id="ARBA00022692"/>
    </source>
</evidence>
<dbReference type="Proteomes" id="UP000632849">
    <property type="component" value="Unassembled WGS sequence"/>
</dbReference>
<dbReference type="GO" id="GO:0022857">
    <property type="term" value="F:transmembrane transporter activity"/>
    <property type="evidence" value="ECO:0007669"/>
    <property type="project" value="TreeGrafter"/>
</dbReference>
<evidence type="ECO:0000256" key="5">
    <source>
        <dbReference type="ARBA" id="ARBA00023136"/>
    </source>
</evidence>
<evidence type="ECO:0000313" key="9">
    <source>
        <dbReference type="EMBL" id="GHG08611.1"/>
    </source>
</evidence>
<dbReference type="InterPro" id="IPR003838">
    <property type="entry name" value="ABC3_permease_C"/>
</dbReference>
<dbReference type="InterPro" id="IPR050250">
    <property type="entry name" value="Macrolide_Exporter_MacB"/>
</dbReference>
<evidence type="ECO:0000256" key="1">
    <source>
        <dbReference type="ARBA" id="ARBA00004651"/>
    </source>
</evidence>
<accession>A0A919BRS1</accession>
<keyword evidence="10" id="KW-1185">Reference proteome</keyword>
<name>A0A919BRS1_STRFL</name>
<feature type="transmembrane region" description="Helical" evidence="7">
    <location>
        <begin position="315"/>
        <end position="336"/>
    </location>
</feature>
<keyword evidence="2" id="KW-1003">Cell membrane</keyword>
<feature type="transmembrane region" description="Helical" evidence="7">
    <location>
        <begin position="437"/>
        <end position="454"/>
    </location>
</feature>
<keyword evidence="5 7" id="KW-0472">Membrane</keyword>
<organism evidence="9 10">
    <name type="scientific">Streptomyces filamentosus</name>
    <name type="common">Streptomyces roseosporus</name>
    <dbReference type="NCBI Taxonomy" id="67294"/>
    <lineage>
        <taxon>Bacteria</taxon>
        <taxon>Bacillati</taxon>
        <taxon>Actinomycetota</taxon>
        <taxon>Actinomycetes</taxon>
        <taxon>Kitasatosporales</taxon>
        <taxon>Streptomycetaceae</taxon>
        <taxon>Streptomyces</taxon>
    </lineage>
</organism>
<feature type="transmembrane region" description="Helical" evidence="7">
    <location>
        <begin position="697"/>
        <end position="724"/>
    </location>
</feature>
<gene>
    <name evidence="9" type="ORF">GCM10017667_45740</name>
</gene>
<keyword evidence="4 7" id="KW-1133">Transmembrane helix</keyword>
<feature type="transmembrane region" description="Helical" evidence="7">
    <location>
        <begin position="258"/>
        <end position="282"/>
    </location>
</feature>
<protein>
    <recommendedName>
        <fullName evidence="8">ABC3 transporter permease C-terminal domain-containing protein</fullName>
    </recommendedName>
</protein>
<comment type="subcellular location">
    <subcellularLocation>
        <location evidence="1">Cell membrane</location>
        <topology evidence="1">Multi-pass membrane protein</topology>
    </subcellularLocation>
</comment>
<dbReference type="EMBL" id="BNBE01000002">
    <property type="protein sequence ID" value="GHG08611.1"/>
    <property type="molecule type" value="Genomic_DNA"/>
</dbReference>
<dbReference type="AlphaFoldDB" id="A0A919BRS1"/>
<feature type="transmembrane region" description="Helical" evidence="7">
    <location>
        <begin position="653"/>
        <end position="677"/>
    </location>
</feature>
<comment type="similarity">
    <text evidence="6">Belongs to the ABC-4 integral membrane protein family.</text>
</comment>
<keyword evidence="3 7" id="KW-0812">Transmembrane</keyword>
<evidence type="ECO:0000256" key="4">
    <source>
        <dbReference type="ARBA" id="ARBA00022989"/>
    </source>
</evidence>
<feature type="transmembrane region" description="Helical" evidence="7">
    <location>
        <begin position="356"/>
        <end position="377"/>
    </location>
</feature>
<evidence type="ECO:0000256" key="2">
    <source>
        <dbReference type="ARBA" id="ARBA00022475"/>
    </source>
</evidence>
<comment type="caution">
    <text evidence="9">The sequence shown here is derived from an EMBL/GenBank/DDBJ whole genome shotgun (WGS) entry which is preliminary data.</text>
</comment>
<feature type="domain" description="ABC3 transporter permease C-terminal" evidence="8">
    <location>
        <begin position="657"/>
        <end position="773"/>
    </location>
</feature>
<dbReference type="GO" id="GO:0005886">
    <property type="term" value="C:plasma membrane"/>
    <property type="evidence" value="ECO:0007669"/>
    <property type="project" value="UniProtKB-SubCell"/>
</dbReference>
<evidence type="ECO:0000256" key="7">
    <source>
        <dbReference type="SAM" id="Phobius"/>
    </source>
</evidence>
<dbReference type="RefSeq" id="WP_190042791.1">
    <property type="nucleotide sequence ID" value="NZ_BNBE01000002.1"/>
</dbReference>
<dbReference type="PANTHER" id="PTHR30572">
    <property type="entry name" value="MEMBRANE COMPONENT OF TRANSPORTER-RELATED"/>
    <property type="match status" value="1"/>
</dbReference>
<feature type="domain" description="ABC3 transporter permease C-terminal" evidence="8">
    <location>
        <begin position="265"/>
        <end position="383"/>
    </location>
</feature>
<evidence type="ECO:0000313" key="10">
    <source>
        <dbReference type="Proteomes" id="UP000632849"/>
    </source>
</evidence>
<evidence type="ECO:0000259" key="8">
    <source>
        <dbReference type="Pfam" id="PF02687"/>
    </source>
</evidence>
<proteinExistence type="inferred from homology"/>
<feature type="transmembrane region" description="Helical" evidence="7">
    <location>
        <begin position="744"/>
        <end position="767"/>
    </location>
</feature>